<accession>A0ABT9IY28</accession>
<dbReference type="EMBL" id="JAVAMP010000002">
    <property type="protein sequence ID" value="MDP5273705.1"/>
    <property type="molecule type" value="Genomic_DNA"/>
</dbReference>
<dbReference type="InterPro" id="IPR042150">
    <property type="entry name" value="MmRce1-like"/>
</dbReference>
<keyword evidence="3" id="KW-0378">Hydrolase</keyword>
<feature type="transmembrane region" description="Helical" evidence="1">
    <location>
        <begin position="201"/>
        <end position="220"/>
    </location>
</feature>
<evidence type="ECO:0000313" key="3">
    <source>
        <dbReference type="EMBL" id="MDP5273705.1"/>
    </source>
</evidence>
<gene>
    <name evidence="3" type="ORF">Q5Y73_06290</name>
</gene>
<feature type="transmembrane region" description="Helical" evidence="1">
    <location>
        <begin position="232"/>
        <end position="253"/>
    </location>
</feature>
<dbReference type="RefSeq" id="WP_305991012.1">
    <property type="nucleotide sequence ID" value="NZ_JAVAMP010000002.1"/>
</dbReference>
<evidence type="ECO:0000256" key="1">
    <source>
        <dbReference type="SAM" id="Phobius"/>
    </source>
</evidence>
<feature type="transmembrane region" description="Helical" evidence="1">
    <location>
        <begin position="173"/>
        <end position="194"/>
    </location>
</feature>
<proteinExistence type="predicted"/>
<comment type="caution">
    <text evidence="3">The sequence shown here is derived from an EMBL/GenBank/DDBJ whole genome shotgun (WGS) entry which is preliminary data.</text>
</comment>
<dbReference type="PANTHER" id="PTHR35797">
    <property type="entry name" value="PROTEASE-RELATED"/>
    <property type="match status" value="1"/>
</dbReference>
<sequence length="259" mass="29899">MKVNKKVISFIVLVFVLMAYPYYSIITNGIKNSTGWVMLLAMWSPGISAVIIKLYFDRNIKGFGWEFKNFKLFILSYFIPFFIGLLIYSIAWMTGLGELQPLSLLNLILLPTLGVMMSSLFVIGEEIGWRGFLLPEIYRTLSYTKTSFVIAAIWCIYHYPILFLGGYHNGTSVWLSFLFFTLSIIGVSFVVTWIRIKSDSIWPAVLIHSSHNLFFQQYFNPMTVSNSEYTEWFTTEFGAGAAVLYGIAGYYFWRKRHLL</sequence>
<feature type="transmembrane region" description="Helical" evidence="1">
    <location>
        <begin position="72"/>
        <end position="92"/>
    </location>
</feature>
<dbReference type="EC" id="3.4.-.-" evidence="3"/>
<keyword evidence="3" id="KW-0482">Metalloprotease</keyword>
<keyword evidence="4" id="KW-1185">Reference proteome</keyword>
<reference evidence="3 4" key="1">
    <citation type="submission" date="2023-08" db="EMBL/GenBank/DDBJ databases">
        <authorList>
            <person name="Park J.-S."/>
        </authorList>
    </citation>
    <scope>NUCLEOTIDE SEQUENCE [LARGE SCALE GENOMIC DNA]</scope>
    <source>
        <strain evidence="3 4">2205SS18-9</strain>
    </source>
</reference>
<feature type="transmembrane region" description="Helical" evidence="1">
    <location>
        <begin position="7"/>
        <end position="23"/>
    </location>
</feature>
<dbReference type="InterPro" id="IPR003675">
    <property type="entry name" value="Rce1/LyrA-like_dom"/>
</dbReference>
<evidence type="ECO:0000259" key="2">
    <source>
        <dbReference type="Pfam" id="PF02517"/>
    </source>
</evidence>
<dbReference type="GO" id="GO:0008237">
    <property type="term" value="F:metallopeptidase activity"/>
    <property type="evidence" value="ECO:0007669"/>
    <property type="project" value="UniProtKB-KW"/>
</dbReference>
<evidence type="ECO:0000313" key="4">
    <source>
        <dbReference type="Proteomes" id="UP001231941"/>
    </source>
</evidence>
<organism evidence="3 4">
    <name type="scientific">Chengkuizengella axinellae</name>
    <dbReference type="NCBI Taxonomy" id="3064388"/>
    <lineage>
        <taxon>Bacteria</taxon>
        <taxon>Bacillati</taxon>
        <taxon>Bacillota</taxon>
        <taxon>Bacilli</taxon>
        <taxon>Bacillales</taxon>
        <taxon>Paenibacillaceae</taxon>
        <taxon>Chengkuizengella</taxon>
    </lineage>
</organism>
<name>A0ABT9IY28_9BACL</name>
<protein>
    <submittedName>
        <fullName evidence="3">CPBP family intramembrane metalloprotease</fullName>
        <ecNumber evidence="3">3.4.-.-</ecNumber>
    </submittedName>
</protein>
<keyword evidence="1" id="KW-1133">Transmembrane helix</keyword>
<keyword evidence="1" id="KW-0472">Membrane</keyword>
<feature type="transmembrane region" description="Helical" evidence="1">
    <location>
        <begin position="35"/>
        <end position="56"/>
    </location>
</feature>
<dbReference type="Pfam" id="PF02517">
    <property type="entry name" value="Rce1-like"/>
    <property type="match status" value="1"/>
</dbReference>
<keyword evidence="3" id="KW-0645">Protease</keyword>
<feature type="domain" description="CAAX prenyl protease 2/Lysostaphin resistance protein A-like" evidence="2">
    <location>
        <begin position="114"/>
        <end position="214"/>
    </location>
</feature>
<feature type="transmembrane region" description="Helical" evidence="1">
    <location>
        <begin position="104"/>
        <end position="127"/>
    </location>
</feature>
<dbReference type="Proteomes" id="UP001231941">
    <property type="component" value="Unassembled WGS sequence"/>
</dbReference>
<keyword evidence="1" id="KW-0812">Transmembrane</keyword>
<dbReference type="PANTHER" id="PTHR35797:SF1">
    <property type="entry name" value="PROTEASE"/>
    <property type="match status" value="1"/>
</dbReference>
<feature type="transmembrane region" description="Helical" evidence="1">
    <location>
        <begin position="148"/>
        <end position="167"/>
    </location>
</feature>